<keyword evidence="1" id="KW-0472">Membrane</keyword>
<sequence>METIINKIISLIKIFWIKGTSQPIQRVGLIILAIGVMSCTLYSIQSPNHYDIQDILLDPDYYPRYRDPIFYKLYVYFIPLGFLLSWGYPLLQKIQSWILNKPKGDKFLHFQKRKELTEFIRKNWDFKKANNRPALGYVSQVLSPDESYKEALELGFIKPGEKHVLHTDVLLITEHGEQSVFAPCEALGANLSIGDFVLLATYGSEERQDWHYELIAKLRPIYNASKKGWVIESDYRIK</sequence>
<dbReference type="AlphaFoldDB" id="A0AA46NSG8"/>
<feature type="transmembrane region" description="Helical" evidence="1">
    <location>
        <begin position="27"/>
        <end position="44"/>
    </location>
</feature>
<dbReference type="RefSeq" id="WP_151838202.1">
    <property type="nucleotide sequence ID" value="NZ_CP089051.1"/>
</dbReference>
<keyword evidence="1" id="KW-0812">Transmembrane</keyword>
<proteinExistence type="predicted"/>
<dbReference type="Proteomes" id="UP001164064">
    <property type="component" value="Chromosome"/>
</dbReference>
<feature type="transmembrane region" description="Helical" evidence="1">
    <location>
        <begin position="73"/>
        <end position="91"/>
    </location>
</feature>
<evidence type="ECO:0000313" key="3">
    <source>
        <dbReference type="Proteomes" id="UP001164064"/>
    </source>
</evidence>
<reference evidence="2" key="1">
    <citation type="journal article" date="2022" name="J Glob Antimicrob Resist">
        <title>Comparative analysis of IMP-4- and OXA-58-containing plasmids of three carbapenemase-producing Acinetobacter ursingii strains in the Netherlands.</title>
        <authorList>
            <person name="Hendrickx A.P.A."/>
            <person name="Schade R.P."/>
            <person name="Landman F."/>
            <person name="Bosch T."/>
            <person name="Schouls L.M."/>
            <person name="van Dijk K."/>
        </authorList>
    </citation>
    <scope>NUCLEOTIDE SEQUENCE</scope>
    <source>
        <strain evidence="2">RIVM_C010559</strain>
    </source>
</reference>
<dbReference type="EMBL" id="CP089051">
    <property type="protein sequence ID" value="UYF72754.1"/>
    <property type="molecule type" value="Genomic_DNA"/>
</dbReference>
<gene>
    <name evidence="2" type="ORF">LSO60_05700</name>
</gene>
<organism evidence="2 3">
    <name type="scientific">Acinetobacter ursingii</name>
    <dbReference type="NCBI Taxonomy" id="108980"/>
    <lineage>
        <taxon>Bacteria</taxon>
        <taxon>Pseudomonadati</taxon>
        <taxon>Pseudomonadota</taxon>
        <taxon>Gammaproteobacteria</taxon>
        <taxon>Moraxellales</taxon>
        <taxon>Moraxellaceae</taxon>
        <taxon>Acinetobacter</taxon>
    </lineage>
</organism>
<keyword evidence="1" id="KW-1133">Transmembrane helix</keyword>
<accession>A0AA46NSG8</accession>
<protein>
    <submittedName>
        <fullName evidence="2">Uncharacterized protein</fullName>
    </submittedName>
</protein>
<evidence type="ECO:0000313" key="2">
    <source>
        <dbReference type="EMBL" id="UYF72754.1"/>
    </source>
</evidence>
<name>A0AA46NSG8_9GAMM</name>
<evidence type="ECO:0000256" key="1">
    <source>
        <dbReference type="SAM" id="Phobius"/>
    </source>
</evidence>